<keyword evidence="2" id="KW-1185">Reference proteome</keyword>
<accession>A0AC61S4V5</accession>
<comment type="caution">
    <text evidence="1">The sequence shown here is derived from an EMBL/GenBank/DDBJ whole genome shotgun (WGS) entry which is preliminary data.</text>
</comment>
<dbReference type="EMBL" id="SSTG01000075">
    <property type="protein sequence ID" value="THG50000.1"/>
    <property type="molecule type" value="Genomic_DNA"/>
</dbReference>
<organism evidence="1 2">
    <name type="scientific">Muribaculum caecicola</name>
    <dbReference type="NCBI Taxonomy" id="3038144"/>
    <lineage>
        <taxon>Bacteria</taxon>
        <taxon>Pseudomonadati</taxon>
        <taxon>Bacteroidota</taxon>
        <taxon>Bacteroidia</taxon>
        <taxon>Bacteroidales</taxon>
        <taxon>Muribaculaceae</taxon>
        <taxon>Muribaculum</taxon>
    </lineage>
</organism>
<protein>
    <submittedName>
        <fullName evidence="1">Helix-turn-helix domain-containing protein</fullName>
    </submittedName>
</protein>
<reference evidence="1" key="1">
    <citation type="submission" date="2019-04" db="EMBL/GenBank/DDBJ databases">
        <title>Microbes associate with the intestines of laboratory mice.</title>
        <authorList>
            <person name="Navarre W."/>
            <person name="Wong E."/>
            <person name="Huang K.C."/>
            <person name="Tropini C."/>
            <person name="Ng K."/>
            <person name="Yu B."/>
        </authorList>
    </citation>
    <scope>NUCLEOTIDE SEQUENCE</scope>
    <source>
        <strain evidence="1">NM86_A22</strain>
    </source>
</reference>
<evidence type="ECO:0000313" key="2">
    <source>
        <dbReference type="Proteomes" id="UP000305401"/>
    </source>
</evidence>
<name>A0AC61S4V5_9BACT</name>
<evidence type="ECO:0000313" key="1">
    <source>
        <dbReference type="EMBL" id="THG50000.1"/>
    </source>
</evidence>
<gene>
    <name evidence="1" type="ORF">E5990_06790</name>
</gene>
<proteinExistence type="predicted"/>
<dbReference type="Proteomes" id="UP000305401">
    <property type="component" value="Unassembled WGS sequence"/>
</dbReference>
<sequence>MVLKTIDSIPRSSALAVGIDNIAIFNDMSMIRGLELPAKIDFILSIMCEAGRLLISYDNRSHELTKNSLMVMRQGHVINSYELSPDFKGHVIVVSTKHLDKTVPTMTKFMPYMIHFMGNPVIKLTEEEMTNQIELRNLLKAKSQPQSDHAYRVNVVRSVLEALFFETLGVYSAHSMDLRSMQTIRRKDSLLYDFIQLVESEFRRERSVAYYANRLCVSPKHLSSMVKEASGRTAGDWIDSYVIMEAKALLKNTGMTVQEISQALNFANQSFFGKYFKHLTGISPRMYRSTLL</sequence>